<dbReference type="Pfam" id="PF13578">
    <property type="entry name" value="Methyltransf_24"/>
    <property type="match status" value="1"/>
</dbReference>
<keyword evidence="2" id="KW-1185">Reference proteome</keyword>
<dbReference type="PANTHER" id="PTHR43167:SF1">
    <property type="entry name" value="PUTATIVE (AFU_ORTHOLOGUE AFUA_6G01830)-RELATED"/>
    <property type="match status" value="1"/>
</dbReference>
<dbReference type="HOGENOM" id="CLU_1184376_0_0_5"/>
<sequence length="234" mass="26217">MEFVKAESSVWTRESFLEAVNAPDQPPLFARIARRRERLRRLKPKPLHKSYLGRELSHDKTHVTASTISLSPRYGTMLYALARAFGARHALEAGSGYGISSMYLAIALAESGADSRLFSFELASYANQAQRSLDLITHGDSERGKVLREDFNALGVHLPAGETFDLVFIDSRHDRDTLIRSYKTAYGWMAPRSMILIDDIGYSGSSREGWEEMIARNEFPFAALVNERIGVLSA</sequence>
<accession>S9Q7G3</accession>
<dbReference type="EMBL" id="APVH01000075">
    <property type="protein sequence ID" value="EPX75543.1"/>
    <property type="molecule type" value="Genomic_DNA"/>
</dbReference>
<proteinExistence type="predicted"/>
<reference evidence="2" key="1">
    <citation type="journal article" date="2014" name="Stand. Genomic Sci.">
        <title>Genome sequence of the exopolysaccharide-producing Salipiger mucosus type strain (DSM 16094(T)), a moderately halophilic member of the Roseobacter clade.</title>
        <authorList>
            <person name="Riedel T."/>
            <person name="Spring S."/>
            <person name="Fiebig A."/>
            <person name="Petersen J."/>
            <person name="Kyrpides N.C."/>
            <person name="Goker M."/>
            <person name="Klenk H.P."/>
        </authorList>
    </citation>
    <scope>NUCLEOTIDE SEQUENCE [LARGE SCALE GENOMIC DNA]</scope>
    <source>
        <strain evidence="2">DSM 16094</strain>
    </source>
</reference>
<comment type="caution">
    <text evidence="1">The sequence shown here is derived from an EMBL/GenBank/DDBJ whole genome shotgun (WGS) entry which is preliminary data.</text>
</comment>
<organism evidence="1 2">
    <name type="scientific">Salipiger mucosus DSM 16094</name>
    <dbReference type="NCBI Taxonomy" id="1123237"/>
    <lineage>
        <taxon>Bacteria</taxon>
        <taxon>Pseudomonadati</taxon>
        <taxon>Pseudomonadota</taxon>
        <taxon>Alphaproteobacteria</taxon>
        <taxon>Rhodobacterales</taxon>
        <taxon>Roseobacteraceae</taxon>
        <taxon>Salipiger</taxon>
    </lineage>
</organism>
<dbReference type="STRING" id="1123237.Salmuc_03177"/>
<name>S9Q7G3_9RHOB</name>
<dbReference type="SUPFAM" id="SSF53335">
    <property type="entry name" value="S-adenosyl-L-methionine-dependent methyltransferases"/>
    <property type="match status" value="1"/>
</dbReference>
<dbReference type="AlphaFoldDB" id="S9Q7G3"/>
<evidence type="ECO:0000313" key="2">
    <source>
        <dbReference type="Proteomes" id="UP000015347"/>
    </source>
</evidence>
<dbReference type="Proteomes" id="UP000015347">
    <property type="component" value="Unassembled WGS sequence"/>
</dbReference>
<evidence type="ECO:0000313" key="1">
    <source>
        <dbReference type="EMBL" id="EPX75543.1"/>
    </source>
</evidence>
<dbReference type="PANTHER" id="PTHR43167">
    <property type="entry name" value="PUTATIVE (AFU_ORTHOLOGUE AFUA_6G01830)-RELATED"/>
    <property type="match status" value="1"/>
</dbReference>
<dbReference type="InterPro" id="IPR029063">
    <property type="entry name" value="SAM-dependent_MTases_sf"/>
</dbReference>
<dbReference type="Gene3D" id="3.40.50.150">
    <property type="entry name" value="Vaccinia Virus protein VP39"/>
    <property type="match status" value="1"/>
</dbReference>
<evidence type="ECO:0008006" key="3">
    <source>
        <dbReference type="Google" id="ProtNLM"/>
    </source>
</evidence>
<gene>
    <name evidence="1" type="ORF">Salmuc_03177</name>
</gene>
<dbReference type="eggNOG" id="COG4122">
    <property type="taxonomic scope" value="Bacteria"/>
</dbReference>
<protein>
    <recommendedName>
        <fullName evidence="3">O-methyltransferase</fullName>
    </recommendedName>
</protein>